<dbReference type="Proteomes" id="UP001501221">
    <property type="component" value="Unassembled WGS sequence"/>
</dbReference>
<dbReference type="Gene3D" id="2.60.40.3440">
    <property type="match status" value="1"/>
</dbReference>
<keyword evidence="3" id="KW-1185">Reference proteome</keyword>
<dbReference type="RefSeq" id="WP_343986609.1">
    <property type="nucleotide sequence ID" value="NZ_BAAAFM010000002.1"/>
</dbReference>
<sequence length="657" mass="72215">MCITRASLSAILLLLCFKFSSANARPYIDWSFSYNIGSMGFVINDSESIEQDKIVFVASTSNLDYDSNGDLFITDEGERKFGFDRVHISEQFSDCAKKNKCTHIPHGIIIGRVNLSTNNVEELTLIGMTSPAGVYDLELDNYGHIYVVGSLQRLQQSNLIEYFPARNTLPSHNPYDQHEPGFVDKGQEDGFIIKLDKTGELLIASYYGGSGEDRINEIAVTNTGYAFVGNTSSIDLHTTGGSEYKGEGDGFLTVVDSNNTVIHSSYVGGASGDALQTLEDYGSKIIFGGTTRSNIEMSPDAFDTSLSGDVDGVIGFYEKKLNKINYLSYYGREGNEGIQKIQAMDNGDLYLGGTTNSPSLSIDGVTSGYLGPFVVKMKGMPLRQVNKWSYSYERVTASMADMTVDSDGNIAVAASCIGGGLVCAIEFYPHFNMLQETSVYEQEAFDRGRTSANFQNPSMLITWSPRSGSEPWTASFLPSFTDNILSINFMESGELLVSGFTKNTRFIDTTHSVRTSDFTFGAYLLTIKLGQIKNQKPTLSNDSVTVDVDGEVNFYPLQNDLDSDGYIIENSFHIVDYPKNGQIYGPHDGRVTFKPDLSYQGKDSFTYRVRDDAGEYGLKATVSIQVGEASSSGGDGSAPVWLLFMLLLTFAARRYYK</sequence>
<keyword evidence="1" id="KW-0732">Signal</keyword>
<comment type="caution">
    <text evidence="2">The sequence shown here is derived from an EMBL/GenBank/DDBJ whole genome shotgun (WGS) entry which is preliminary data.</text>
</comment>
<dbReference type="InterPro" id="IPR052918">
    <property type="entry name" value="Motility_Chemotaxis_Reg"/>
</dbReference>
<dbReference type="SUPFAM" id="SSF101898">
    <property type="entry name" value="NHL repeat"/>
    <property type="match status" value="1"/>
</dbReference>
<gene>
    <name evidence="2" type="ORF">GCM10009123_06890</name>
</gene>
<dbReference type="EMBL" id="BAAAFM010000002">
    <property type="protein sequence ID" value="GAA0202256.1"/>
    <property type="molecule type" value="Genomic_DNA"/>
</dbReference>
<dbReference type="PANTHER" id="PTHR35580">
    <property type="entry name" value="CELL SURFACE GLYCOPROTEIN (S-LAYER PROTEIN)-LIKE PROTEIN"/>
    <property type="match status" value="1"/>
</dbReference>
<protein>
    <submittedName>
        <fullName evidence="2">Uncharacterized protein</fullName>
    </submittedName>
</protein>
<evidence type="ECO:0000313" key="3">
    <source>
        <dbReference type="Proteomes" id="UP001501221"/>
    </source>
</evidence>
<reference evidence="2 3" key="1">
    <citation type="journal article" date="2019" name="Int. J. Syst. Evol. Microbiol.">
        <title>The Global Catalogue of Microorganisms (GCM) 10K type strain sequencing project: providing services to taxonomists for standard genome sequencing and annotation.</title>
        <authorList>
            <consortium name="The Broad Institute Genomics Platform"/>
            <consortium name="The Broad Institute Genome Sequencing Center for Infectious Disease"/>
            <person name="Wu L."/>
            <person name="Ma J."/>
        </authorList>
    </citation>
    <scope>NUCLEOTIDE SEQUENCE [LARGE SCALE GENOMIC DNA]</scope>
    <source>
        <strain evidence="2 3">JCM 16211</strain>
    </source>
</reference>
<organism evidence="2 3">
    <name type="scientific">Kangiella japonica</name>
    <dbReference type="NCBI Taxonomy" id="647384"/>
    <lineage>
        <taxon>Bacteria</taxon>
        <taxon>Pseudomonadati</taxon>
        <taxon>Pseudomonadota</taxon>
        <taxon>Gammaproteobacteria</taxon>
        <taxon>Kangiellales</taxon>
        <taxon>Kangiellaceae</taxon>
        <taxon>Kangiella</taxon>
    </lineage>
</organism>
<feature type="signal peptide" evidence="1">
    <location>
        <begin position="1"/>
        <end position="24"/>
    </location>
</feature>
<evidence type="ECO:0000313" key="2">
    <source>
        <dbReference type="EMBL" id="GAA0202256.1"/>
    </source>
</evidence>
<proteinExistence type="predicted"/>
<feature type="chain" id="PRO_5045318628" evidence="1">
    <location>
        <begin position="25"/>
        <end position="657"/>
    </location>
</feature>
<dbReference type="Pfam" id="PF17963">
    <property type="entry name" value="Big_9"/>
    <property type="match status" value="1"/>
</dbReference>
<name>A0ABN0SVG3_9GAMM</name>
<dbReference type="PANTHER" id="PTHR35580:SF1">
    <property type="entry name" value="PHYTASE-LIKE DOMAIN-CONTAINING PROTEIN"/>
    <property type="match status" value="1"/>
</dbReference>
<accession>A0ABN0SVG3</accession>
<evidence type="ECO:0000256" key="1">
    <source>
        <dbReference type="SAM" id="SignalP"/>
    </source>
</evidence>